<evidence type="ECO:0000256" key="3">
    <source>
        <dbReference type="ARBA" id="ARBA00022692"/>
    </source>
</evidence>
<feature type="transmembrane region" description="Helical" evidence="10">
    <location>
        <begin position="162"/>
        <end position="183"/>
    </location>
</feature>
<keyword evidence="7 10" id="KW-0675">Receptor</keyword>
<keyword evidence="12" id="KW-1185">Reference proteome</keyword>
<dbReference type="PRINTS" id="PR00896">
    <property type="entry name" value="VASOPRESSINR"/>
</dbReference>
<feature type="transmembrane region" description="Helical" evidence="10">
    <location>
        <begin position="48"/>
        <end position="70"/>
    </location>
</feature>
<dbReference type="PANTHER" id="PTHR24241">
    <property type="entry name" value="NEUROPEPTIDE RECEPTOR-RELATED G-PROTEIN COUPLED RECEPTOR"/>
    <property type="match status" value="1"/>
</dbReference>
<keyword evidence="4 10" id="KW-1133">Transmembrane helix</keyword>
<dbReference type="InterPro" id="IPR001817">
    <property type="entry name" value="Vasoprsn_rcpt"/>
</dbReference>
<dbReference type="RefSeq" id="XP_015606659.1">
    <property type="nucleotide sequence ID" value="XM_015751173.2"/>
</dbReference>
<sequence>MLDKFKNSKPRLWIMNETSRAATVARTDMENATLPPEMTFTDQSLTLVIAYCLCFVVAAVGNLTVFVTLLRSRNRRSRISLMICHLAVADLVVTFIMIPLEVIWRITVRWMAGNLACKILLFLRAFGLYLSSNVLICVSLDRYFAVLYPLRVNEARRRGNRMLAVAWISSVICATPQSFIFHVSPHPDYPDFHQCVTFGFFVSRVDEIIYNLFGLLAMYFIPLTVICWVYAKILREISNKSRESKQAITKSSSNCTLSSSAMSGSAGRLKLRRSDISSIERARSRTLKLTITIVAVFIFCWTPYVAMSLWLIFDRDSANLINAPIQDIFFLTAVGNSCANPLIYGSYSVEFRRECCKRFFLYGSSPKVDMEMKLVRRSTVGSGQTRSTMTAQSATMVPAQIPDRLNSTTTDVLERTSRQEMKLVTNQHFLQVPSIRIPE</sequence>
<comment type="subcellular location">
    <subcellularLocation>
        <location evidence="1 10">Cell membrane</location>
        <topology evidence="1 10">Multi-pass membrane protein</topology>
    </subcellularLocation>
</comment>
<dbReference type="KEGG" id="ccin:107273220"/>
<evidence type="ECO:0000259" key="11">
    <source>
        <dbReference type="PROSITE" id="PS50262"/>
    </source>
</evidence>
<keyword evidence="3 10" id="KW-0812">Transmembrane</keyword>
<organism evidence="12 13">
    <name type="scientific">Cephus cinctus</name>
    <name type="common">Wheat stem sawfly</name>
    <dbReference type="NCBI Taxonomy" id="211228"/>
    <lineage>
        <taxon>Eukaryota</taxon>
        <taxon>Metazoa</taxon>
        <taxon>Ecdysozoa</taxon>
        <taxon>Arthropoda</taxon>
        <taxon>Hexapoda</taxon>
        <taxon>Insecta</taxon>
        <taxon>Pterygota</taxon>
        <taxon>Neoptera</taxon>
        <taxon>Endopterygota</taxon>
        <taxon>Hymenoptera</taxon>
        <taxon>Cephoidea</taxon>
        <taxon>Cephidae</taxon>
        <taxon>Cephus</taxon>
    </lineage>
</organism>
<dbReference type="GO" id="GO:0032870">
    <property type="term" value="P:cellular response to hormone stimulus"/>
    <property type="evidence" value="ECO:0007669"/>
    <property type="project" value="TreeGrafter"/>
</dbReference>
<reference evidence="13" key="1">
    <citation type="submission" date="2025-08" db="UniProtKB">
        <authorList>
            <consortium name="RefSeq"/>
        </authorList>
    </citation>
    <scope>IDENTIFICATION</scope>
</reference>
<protein>
    <submittedName>
        <fullName evidence="13">Gonadotropin-releasing hormone II receptor isoform X1</fullName>
    </submittedName>
</protein>
<feature type="transmembrane region" description="Helical" evidence="10">
    <location>
        <begin position="82"/>
        <end position="106"/>
    </location>
</feature>
<evidence type="ECO:0000256" key="2">
    <source>
        <dbReference type="ARBA" id="ARBA00022475"/>
    </source>
</evidence>
<dbReference type="SUPFAM" id="SSF81321">
    <property type="entry name" value="Family A G protein-coupled receptor-like"/>
    <property type="match status" value="1"/>
</dbReference>
<dbReference type="GO" id="GO:0042277">
    <property type="term" value="F:peptide binding"/>
    <property type="evidence" value="ECO:0007669"/>
    <property type="project" value="TreeGrafter"/>
</dbReference>
<evidence type="ECO:0000313" key="12">
    <source>
        <dbReference type="Proteomes" id="UP000694920"/>
    </source>
</evidence>
<name>A0AAJ7CCK9_CEPCN</name>
<evidence type="ECO:0000256" key="9">
    <source>
        <dbReference type="ARBA" id="ARBA00023224"/>
    </source>
</evidence>
<keyword evidence="9 10" id="KW-0807">Transducer</keyword>
<gene>
    <name evidence="13" type="primary">LOC107273220</name>
</gene>
<accession>A0AAJ7CCK9</accession>
<dbReference type="AlphaFoldDB" id="A0AAJ7CCK9"/>
<keyword evidence="6 10" id="KW-0472">Membrane</keyword>
<dbReference type="PANTHER" id="PTHR24241:SF190">
    <property type="entry name" value="CARDIOACCELERATORY PEPTIDE RECEPTOR-LIKE PROTEIN"/>
    <property type="match status" value="1"/>
</dbReference>
<dbReference type="InterPro" id="IPR000276">
    <property type="entry name" value="GPCR_Rhodpsn"/>
</dbReference>
<dbReference type="PROSITE" id="PS00237">
    <property type="entry name" value="G_PROTEIN_RECEP_F1_1"/>
    <property type="match status" value="1"/>
</dbReference>
<dbReference type="Proteomes" id="UP000694920">
    <property type="component" value="Unplaced"/>
</dbReference>
<dbReference type="GeneID" id="107273220"/>
<feature type="domain" description="G-protein coupled receptors family 1 profile" evidence="11">
    <location>
        <begin position="61"/>
        <end position="344"/>
    </location>
</feature>
<evidence type="ECO:0000256" key="10">
    <source>
        <dbReference type="RuleBase" id="RU046427"/>
    </source>
</evidence>
<comment type="similarity">
    <text evidence="10">Belongs to the G-protein coupled receptor 1 family. Vasopressin/oxytocin receptor subfamily.</text>
</comment>
<evidence type="ECO:0000256" key="8">
    <source>
        <dbReference type="ARBA" id="ARBA00023180"/>
    </source>
</evidence>
<evidence type="ECO:0000256" key="7">
    <source>
        <dbReference type="ARBA" id="ARBA00023170"/>
    </source>
</evidence>
<dbReference type="SMART" id="SM01381">
    <property type="entry name" value="7TM_GPCR_Srsx"/>
    <property type="match status" value="1"/>
</dbReference>
<feature type="transmembrane region" description="Helical" evidence="10">
    <location>
        <begin position="289"/>
        <end position="313"/>
    </location>
</feature>
<dbReference type="GO" id="GO:0005000">
    <property type="term" value="F:vasopressin receptor activity"/>
    <property type="evidence" value="ECO:0007669"/>
    <property type="project" value="InterPro"/>
</dbReference>
<evidence type="ECO:0000256" key="1">
    <source>
        <dbReference type="ARBA" id="ARBA00004651"/>
    </source>
</evidence>
<feature type="transmembrane region" description="Helical" evidence="10">
    <location>
        <begin position="126"/>
        <end position="150"/>
    </location>
</feature>
<dbReference type="GO" id="GO:0005886">
    <property type="term" value="C:plasma membrane"/>
    <property type="evidence" value="ECO:0007669"/>
    <property type="project" value="UniProtKB-SubCell"/>
</dbReference>
<keyword evidence="8 10" id="KW-0325">Glycoprotein</keyword>
<proteinExistence type="inferred from homology"/>
<keyword evidence="5 10" id="KW-0297">G-protein coupled receptor</keyword>
<dbReference type="Pfam" id="PF00001">
    <property type="entry name" value="7tm_1"/>
    <property type="match status" value="1"/>
</dbReference>
<dbReference type="PROSITE" id="PS50262">
    <property type="entry name" value="G_PROTEIN_RECEP_F1_2"/>
    <property type="match status" value="1"/>
</dbReference>
<evidence type="ECO:0000256" key="4">
    <source>
        <dbReference type="ARBA" id="ARBA00022989"/>
    </source>
</evidence>
<feature type="transmembrane region" description="Helical" evidence="10">
    <location>
        <begin position="208"/>
        <end position="231"/>
    </location>
</feature>
<comment type="caution">
    <text evidence="10">Lacks conserved residue(s) required for the propagation of feature annotation.</text>
</comment>
<keyword evidence="2" id="KW-1003">Cell membrane</keyword>
<evidence type="ECO:0000256" key="5">
    <source>
        <dbReference type="ARBA" id="ARBA00023040"/>
    </source>
</evidence>
<evidence type="ECO:0000313" key="13">
    <source>
        <dbReference type="RefSeq" id="XP_015606659.1"/>
    </source>
</evidence>
<dbReference type="Gene3D" id="1.20.1070.10">
    <property type="entry name" value="Rhodopsin 7-helix transmembrane proteins"/>
    <property type="match status" value="1"/>
</dbReference>
<dbReference type="PRINTS" id="PR00237">
    <property type="entry name" value="GPCRRHODOPSN"/>
</dbReference>
<dbReference type="InterPro" id="IPR017452">
    <property type="entry name" value="GPCR_Rhodpsn_7TM"/>
</dbReference>
<evidence type="ECO:0000256" key="6">
    <source>
        <dbReference type="ARBA" id="ARBA00023136"/>
    </source>
</evidence>